<feature type="transmembrane region" description="Helical" evidence="8">
    <location>
        <begin position="157"/>
        <end position="179"/>
    </location>
</feature>
<keyword evidence="3 8" id="KW-0813">Transport</keyword>
<feature type="transmembrane region" description="Helical" evidence="8">
    <location>
        <begin position="364"/>
        <end position="383"/>
    </location>
</feature>
<dbReference type="EMBL" id="JBBHLD010000037">
    <property type="protein sequence ID" value="MEJ5907961.1"/>
    <property type="molecule type" value="Genomic_DNA"/>
</dbReference>
<dbReference type="InterPro" id="IPR011701">
    <property type="entry name" value="MFS"/>
</dbReference>
<accession>A0ABU8RDI5</accession>
<feature type="transmembrane region" description="Helical" evidence="8">
    <location>
        <begin position="43"/>
        <end position="60"/>
    </location>
</feature>
<dbReference type="NCBIfam" id="TIGR00710">
    <property type="entry name" value="efflux_Bcr_CflA"/>
    <property type="match status" value="1"/>
</dbReference>
<evidence type="ECO:0000256" key="3">
    <source>
        <dbReference type="ARBA" id="ARBA00022448"/>
    </source>
</evidence>
<dbReference type="InterPro" id="IPR020846">
    <property type="entry name" value="MFS_dom"/>
</dbReference>
<sequence>MNLRMVLILGALSAFGPLAIDFYLPAFPAMAQAFATDEKHVQATLAAYFLGLSIGQLAYGPVADRFGRRKPLLFGVALFTLASLACAYAPNLDTLVLARFVQALGGCAGMVLSRAIVSDKCDPVASAKVFSQLMLVMGLAPILAPMLGGVLVNLAGWQSIFLVLSLFSAACLLAVSLGLPESLPADMPRQPLSGALRQYLRLFNDRVFLGHALTGGIAIAGMFAYIAGSPFVFIKLYGVPAEHYGWLFGTNAAGFILVAQVNARLLAKRGPAFLLVRAVWMYLAAGLVLLGVAALRPSQLWPLLVPLFVCIASLGCIIPNASACAMSGQGARAGSASALMGCLQFSVAAGAAALVGLLHDGSAVPMTLVISLCGALVVSVALLTRRLQARRPA</sequence>
<evidence type="ECO:0000313" key="11">
    <source>
        <dbReference type="Proteomes" id="UP001377692"/>
    </source>
</evidence>
<keyword evidence="5 8" id="KW-0812">Transmembrane</keyword>
<dbReference type="Proteomes" id="UP001377692">
    <property type="component" value="Unassembled WGS sequence"/>
</dbReference>
<comment type="caution">
    <text evidence="10">The sequence shown here is derived from an EMBL/GenBank/DDBJ whole genome shotgun (WGS) entry which is preliminary data.</text>
</comment>
<evidence type="ECO:0000256" key="8">
    <source>
        <dbReference type="RuleBase" id="RU365088"/>
    </source>
</evidence>
<evidence type="ECO:0000256" key="7">
    <source>
        <dbReference type="ARBA" id="ARBA00023136"/>
    </source>
</evidence>
<feature type="transmembrane region" description="Helical" evidence="8">
    <location>
        <begin position="207"/>
        <end position="226"/>
    </location>
</feature>
<name>A0ABU8RDI5_9PSED</name>
<dbReference type="PANTHER" id="PTHR23502">
    <property type="entry name" value="MAJOR FACILITATOR SUPERFAMILY"/>
    <property type="match status" value="1"/>
</dbReference>
<feature type="transmembrane region" description="Helical" evidence="8">
    <location>
        <begin position="301"/>
        <end position="326"/>
    </location>
</feature>
<feature type="transmembrane region" description="Helical" evidence="8">
    <location>
        <begin position="338"/>
        <end position="358"/>
    </location>
</feature>
<dbReference type="Pfam" id="PF07690">
    <property type="entry name" value="MFS_1"/>
    <property type="match status" value="1"/>
</dbReference>
<dbReference type="PANTHER" id="PTHR23502:SF132">
    <property type="entry name" value="POLYAMINE TRANSPORTER 2-RELATED"/>
    <property type="match status" value="1"/>
</dbReference>
<evidence type="ECO:0000256" key="4">
    <source>
        <dbReference type="ARBA" id="ARBA00022475"/>
    </source>
</evidence>
<comment type="caution">
    <text evidence="8">Lacks conserved residue(s) required for the propagation of feature annotation.</text>
</comment>
<keyword evidence="11" id="KW-1185">Reference proteome</keyword>
<dbReference type="InterPro" id="IPR036259">
    <property type="entry name" value="MFS_trans_sf"/>
</dbReference>
<reference evidence="10 11" key="1">
    <citation type="submission" date="2024-02" db="EMBL/GenBank/DDBJ databases">
        <title>Identification of pathogenicity and growth-promoting functions of Pseudomonas putida variants.</title>
        <authorList>
            <person name="Sun J."/>
        </authorList>
    </citation>
    <scope>NUCLEOTIDE SEQUENCE [LARGE SCALE GENOMIC DNA]</scope>
    <source>
        <strain evidence="10 11">A04</strain>
    </source>
</reference>
<feature type="transmembrane region" description="Helical" evidence="8">
    <location>
        <begin position="246"/>
        <end position="267"/>
    </location>
</feature>
<keyword evidence="6 8" id="KW-1133">Transmembrane helix</keyword>
<dbReference type="InterPro" id="IPR004812">
    <property type="entry name" value="Efflux_drug-R_Bcr/CmlA"/>
</dbReference>
<evidence type="ECO:0000256" key="2">
    <source>
        <dbReference type="ARBA" id="ARBA00006236"/>
    </source>
</evidence>
<organism evidence="10 11">
    <name type="scientific">Pseudomonas kermanshahensis</name>
    <dbReference type="NCBI Taxonomy" id="2745482"/>
    <lineage>
        <taxon>Bacteria</taxon>
        <taxon>Pseudomonadati</taxon>
        <taxon>Pseudomonadota</taxon>
        <taxon>Gammaproteobacteria</taxon>
        <taxon>Pseudomonadales</taxon>
        <taxon>Pseudomonadaceae</taxon>
        <taxon>Pseudomonas</taxon>
    </lineage>
</organism>
<feature type="transmembrane region" description="Helical" evidence="8">
    <location>
        <begin position="129"/>
        <end position="151"/>
    </location>
</feature>
<dbReference type="SUPFAM" id="SSF103473">
    <property type="entry name" value="MFS general substrate transporter"/>
    <property type="match status" value="1"/>
</dbReference>
<dbReference type="PROSITE" id="PS50850">
    <property type="entry name" value="MFS"/>
    <property type="match status" value="1"/>
</dbReference>
<dbReference type="RefSeq" id="WP_027594978.1">
    <property type="nucleotide sequence ID" value="NZ_CP119382.1"/>
</dbReference>
<evidence type="ECO:0000259" key="9">
    <source>
        <dbReference type="PROSITE" id="PS50850"/>
    </source>
</evidence>
<evidence type="ECO:0000313" key="10">
    <source>
        <dbReference type="EMBL" id="MEJ5907961.1"/>
    </source>
</evidence>
<keyword evidence="8" id="KW-0997">Cell inner membrane</keyword>
<evidence type="ECO:0000256" key="5">
    <source>
        <dbReference type="ARBA" id="ARBA00022692"/>
    </source>
</evidence>
<evidence type="ECO:0000256" key="6">
    <source>
        <dbReference type="ARBA" id="ARBA00022989"/>
    </source>
</evidence>
<proteinExistence type="inferred from homology"/>
<comment type="subcellular location">
    <subcellularLocation>
        <location evidence="8">Cell inner membrane</location>
        <topology evidence="8">Multi-pass membrane protein</topology>
    </subcellularLocation>
    <subcellularLocation>
        <location evidence="1">Cell membrane</location>
        <topology evidence="1">Multi-pass membrane protein</topology>
    </subcellularLocation>
</comment>
<keyword evidence="7 8" id="KW-0472">Membrane</keyword>
<gene>
    <name evidence="10" type="ORF">V7V80_25070</name>
</gene>
<comment type="similarity">
    <text evidence="2 8">Belongs to the major facilitator superfamily. Bcr/CmlA family.</text>
</comment>
<dbReference type="Gene3D" id="1.20.1720.10">
    <property type="entry name" value="Multidrug resistance protein D"/>
    <property type="match status" value="1"/>
</dbReference>
<dbReference type="CDD" id="cd17320">
    <property type="entry name" value="MFS_MdfA_MDR_like"/>
    <property type="match status" value="1"/>
</dbReference>
<feature type="transmembrane region" description="Helical" evidence="8">
    <location>
        <begin position="96"/>
        <end position="117"/>
    </location>
</feature>
<feature type="transmembrane region" description="Helical" evidence="8">
    <location>
        <begin position="72"/>
        <end position="90"/>
    </location>
</feature>
<evidence type="ECO:0000256" key="1">
    <source>
        <dbReference type="ARBA" id="ARBA00004651"/>
    </source>
</evidence>
<keyword evidence="4" id="KW-1003">Cell membrane</keyword>
<protein>
    <recommendedName>
        <fullName evidence="8">Bcr/CflA family efflux transporter</fullName>
    </recommendedName>
</protein>
<feature type="transmembrane region" description="Helical" evidence="8">
    <location>
        <begin position="274"/>
        <end position="295"/>
    </location>
</feature>
<feature type="domain" description="Major facilitator superfamily (MFS) profile" evidence="9">
    <location>
        <begin position="2"/>
        <end position="392"/>
    </location>
</feature>